<proteinExistence type="predicted"/>
<protein>
    <submittedName>
        <fullName evidence="2">2Fe-2S iron-sulfur cluster-binding protein</fullName>
    </submittedName>
</protein>
<gene>
    <name evidence="2" type="ORF">ACFP3V_26255</name>
</gene>
<dbReference type="Proteomes" id="UP001596174">
    <property type="component" value="Unassembled WGS sequence"/>
</dbReference>
<evidence type="ECO:0000259" key="1">
    <source>
        <dbReference type="PROSITE" id="PS51085"/>
    </source>
</evidence>
<dbReference type="EMBL" id="JBHSQJ010000131">
    <property type="protein sequence ID" value="MFC5910696.1"/>
    <property type="molecule type" value="Genomic_DNA"/>
</dbReference>
<dbReference type="PROSITE" id="PS00197">
    <property type="entry name" value="2FE2S_FER_1"/>
    <property type="match status" value="1"/>
</dbReference>
<dbReference type="InterPro" id="IPR006058">
    <property type="entry name" value="2Fe2S_fd_BS"/>
</dbReference>
<accession>A0ABW1G7L8</accession>
<dbReference type="InterPro" id="IPR012675">
    <property type="entry name" value="Beta-grasp_dom_sf"/>
</dbReference>
<dbReference type="Gene3D" id="3.10.20.30">
    <property type="match status" value="1"/>
</dbReference>
<comment type="caution">
    <text evidence="2">The sequence shown here is derived from an EMBL/GenBank/DDBJ whole genome shotgun (WGS) entry which is preliminary data.</text>
</comment>
<keyword evidence="3" id="KW-1185">Reference proteome</keyword>
<dbReference type="PANTHER" id="PTHR30212">
    <property type="entry name" value="PROTEIN YIIM"/>
    <property type="match status" value="1"/>
</dbReference>
<evidence type="ECO:0000313" key="3">
    <source>
        <dbReference type="Proteomes" id="UP001596174"/>
    </source>
</evidence>
<dbReference type="PANTHER" id="PTHR30212:SF2">
    <property type="entry name" value="PROTEIN YIIM"/>
    <property type="match status" value="1"/>
</dbReference>
<dbReference type="Pfam" id="PF00111">
    <property type="entry name" value="Fer2"/>
    <property type="match status" value="1"/>
</dbReference>
<dbReference type="CDD" id="cd00207">
    <property type="entry name" value="fer2"/>
    <property type="match status" value="1"/>
</dbReference>
<sequence length="111" mass="12482">MDAVLTVRPDARLERFHPSTVHAAGEEVTVELRRSGKRLTVPADRTVLEAVREELPDVAYSCEQGFCGTCRVRVLAGVPDHRDEILTEREREHSMLICVSRARDGELTLDL</sequence>
<organism evidence="2 3">
    <name type="scientific">Streptacidiphilus monticola</name>
    <dbReference type="NCBI Taxonomy" id="2161674"/>
    <lineage>
        <taxon>Bacteria</taxon>
        <taxon>Bacillati</taxon>
        <taxon>Actinomycetota</taxon>
        <taxon>Actinomycetes</taxon>
        <taxon>Kitasatosporales</taxon>
        <taxon>Streptomycetaceae</taxon>
        <taxon>Streptacidiphilus</taxon>
    </lineage>
</organism>
<feature type="domain" description="2Fe-2S ferredoxin-type" evidence="1">
    <location>
        <begin position="26"/>
        <end position="111"/>
    </location>
</feature>
<dbReference type="SUPFAM" id="SSF54292">
    <property type="entry name" value="2Fe-2S ferredoxin-like"/>
    <property type="match status" value="1"/>
</dbReference>
<dbReference type="InterPro" id="IPR052353">
    <property type="entry name" value="Benzoxazolinone_Detox_Enz"/>
</dbReference>
<evidence type="ECO:0000313" key="2">
    <source>
        <dbReference type="EMBL" id="MFC5910696.1"/>
    </source>
</evidence>
<dbReference type="InterPro" id="IPR036010">
    <property type="entry name" value="2Fe-2S_ferredoxin-like_sf"/>
</dbReference>
<reference evidence="3" key="1">
    <citation type="journal article" date="2019" name="Int. J. Syst. Evol. Microbiol.">
        <title>The Global Catalogue of Microorganisms (GCM) 10K type strain sequencing project: providing services to taxonomists for standard genome sequencing and annotation.</title>
        <authorList>
            <consortium name="The Broad Institute Genomics Platform"/>
            <consortium name="The Broad Institute Genome Sequencing Center for Infectious Disease"/>
            <person name="Wu L."/>
            <person name="Ma J."/>
        </authorList>
    </citation>
    <scope>NUCLEOTIDE SEQUENCE [LARGE SCALE GENOMIC DNA]</scope>
    <source>
        <strain evidence="3">JCM 4816</strain>
    </source>
</reference>
<dbReference type="PROSITE" id="PS51085">
    <property type="entry name" value="2FE2S_FER_2"/>
    <property type="match status" value="1"/>
</dbReference>
<dbReference type="InterPro" id="IPR001041">
    <property type="entry name" value="2Fe-2S_ferredoxin-type"/>
</dbReference>
<dbReference type="RefSeq" id="WP_380588444.1">
    <property type="nucleotide sequence ID" value="NZ_JBHSQJ010000131.1"/>
</dbReference>
<name>A0ABW1G7L8_9ACTN</name>